<keyword evidence="3" id="KW-1185">Reference proteome</keyword>
<dbReference type="PANTHER" id="PTHR47481:SF31">
    <property type="entry name" value="OS01G0873500 PROTEIN"/>
    <property type="match status" value="1"/>
</dbReference>
<evidence type="ECO:0000256" key="1">
    <source>
        <dbReference type="SAM" id="MobiDB-lite"/>
    </source>
</evidence>
<feature type="region of interest" description="Disordered" evidence="1">
    <location>
        <begin position="211"/>
        <end position="232"/>
    </location>
</feature>
<sequence>MGVIQYRSSTEEVDLSEQTLETPARTKVIPAIRRNGLEHLISYSQDIPTKYIISTEDDGTTKSTLRPNFVMCCKPDQLLLSWLLSTITESIICAVTHCTASLELLTVLEKIYSSQSMARSIVLRMQLHSTRKDNMIISEYCTKMRNLDLTEAMSLCWGAGLQCFKTFLFEELCSILLSHEARLEQQATAEAQAAYEANVTMKHKCGMNEKKEGQAGECSSSKNESWRTVCGQ</sequence>
<dbReference type="AlphaFoldDB" id="A0AAP0LQM9"/>
<comment type="caution">
    <text evidence="2">The sequence shown here is derived from an EMBL/GenBank/DDBJ whole genome shotgun (WGS) entry which is preliminary data.</text>
</comment>
<evidence type="ECO:0000313" key="3">
    <source>
        <dbReference type="Proteomes" id="UP001428341"/>
    </source>
</evidence>
<protein>
    <submittedName>
        <fullName evidence="2">Uncharacterized protein</fullName>
    </submittedName>
</protein>
<organism evidence="2 3">
    <name type="scientific">Citrus x changshan-huyou</name>
    <dbReference type="NCBI Taxonomy" id="2935761"/>
    <lineage>
        <taxon>Eukaryota</taxon>
        <taxon>Viridiplantae</taxon>
        <taxon>Streptophyta</taxon>
        <taxon>Embryophyta</taxon>
        <taxon>Tracheophyta</taxon>
        <taxon>Spermatophyta</taxon>
        <taxon>Magnoliopsida</taxon>
        <taxon>eudicotyledons</taxon>
        <taxon>Gunneridae</taxon>
        <taxon>Pentapetalae</taxon>
        <taxon>rosids</taxon>
        <taxon>malvids</taxon>
        <taxon>Sapindales</taxon>
        <taxon>Rutaceae</taxon>
        <taxon>Aurantioideae</taxon>
        <taxon>Citrus</taxon>
    </lineage>
</organism>
<name>A0AAP0LQM9_9ROSI</name>
<dbReference type="EMBL" id="JBCGBO010000024">
    <property type="protein sequence ID" value="KAK9180911.1"/>
    <property type="molecule type" value="Genomic_DNA"/>
</dbReference>
<proteinExistence type="predicted"/>
<dbReference type="PANTHER" id="PTHR47481">
    <property type="match status" value="1"/>
</dbReference>
<reference evidence="2 3" key="1">
    <citation type="submission" date="2024-05" db="EMBL/GenBank/DDBJ databases">
        <title>Haplotype-resolved chromosome-level genome assembly of Huyou (Citrus changshanensis).</title>
        <authorList>
            <person name="Miao C."/>
            <person name="Chen W."/>
            <person name="Wu Y."/>
            <person name="Wang L."/>
            <person name="Zhao S."/>
            <person name="Grierson D."/>
            <person name="Xu C."/>
            <person name="Chen K."/>
        </authorList>
    </citation>
    <scope>NUCLEOTIDE SEQUENCE [LARGE SCALE GENOMIC DNA]</scope>
    <source>
        <strain evidence="2">01-14</strain>
        <tissue evidence="2">Leaf</tissue>
    </source>
</reference>
<accession>A0AAP0LQM9</accession>
<dbReference type="Proteomes" id="UP001428341">
    <property type="component" value="Unassembled WGS sequence"/>
</dbReference>
<gene>
    <name evidence="2" type="ORF">WN944_024047</name>
</gene>
<evidence type="ECO:0000313" key="2">
    <source>
        <dbReference type="EMBL" id="KAK9180911.1"/>
    </source>
</evidence>